<dbReference type="CDD" id="cd09276">
    <property type="entry name" value="Rnase_HI_RT_non_LTR"/>
    <property type="match status" value="1"/>
</dbReference>
<proteinExistence type="predicted"/>
<dbReference type="GO" id="GO:0003676">
    <property type="term" value="F:nucleic acid binding"/>
    <property type="evidence" value="ECO:0007669"/>
    <property type="project" value="InterPro"/>
</dbReference>
<dbReference type="GeneID" id="112693235"/>
<dbReference type="Proteomes" id="UP000694846">
    <property type="component" value="Unplaced"/>
</dbReference>
<dbReference type="GO" id="GO:0004523">
    <property type="term" value="F:RNA-DNA hybrid ribonuclease activity"/>
    <property type="evidence" value="ECO:0007669"/>
    <property type="project" value="InterPro"/>
</dbReference>
<accession>A0A8B8GNS7</accession>
<dbReference type="InterPro" id="IPR002156">
    <property type="entry name" value="RNaseH_domain"/>
</dbReference>
<gene>
    <name evidence="3" type="primary">LOC112693235</name>
</gene>
<sequence>MPSFSVNHIFNEFIELNFHNYCLVYTDGSVSTNSAGFSFFIPERMVKYSDTLPQVVCSFTAECYAIATALGYIKSLNIKKCLIVSDFQAALCAINSTSISAATSPLILKIKASLFELYSQDIIIEFLWVPGHSGISGNEVADLLASSTKYSLNPSVRKIPSSDLFNILQNNYKQAWQDRWSSVAPDFAKWYRSITLTIPQHPWFINQPLDRSQIVRFTRLRLGHNLLPAHAFHLDLNDSPLCTRHAEESICDFSLILADCSALSISRSKLLRFLHNNNIMSLELTVILNYFSRAIIIFILKFFENAGFSI</sequence>
<dbReference type="RefSeq" id="XP_025424002.1">
    <property type="nucleotide sequence ID" value="XM_025568217.1"/>
</dbReference>
<evidence type="ECO:0000313" key="3">
    <source>
        <dbReference type="RefSeq" id="XP_025424002.1"/>
    </source>
</evidence>
<evidence type="ECO:0000313" key="2">
    <source>
        <dbReference type="Proteomes" id="UP000694846"/>
    </source>
</evidence>
<dbReference type="InterPro" id="IPR012337">
    <property type="entry name" value="RNaseH-like_sf"/>
</dbReference>
<keyword evidence="2" id="KW-1185">Reference proteome</keyword>
<dbReference type="Pfam" id="PF00075">
    <property type="entry name" value="RNase_H"/>
    <property type="match status" value="1"/>
</dbReference>
<dbReference type="InterPro" id="IPR036397">
    <property type="entry name" value="RNaseH_sf"/>
</dbReference>
<protein>
    <submittedName>
        <fullName evidence="3">Uncharacterized protein LOC112693235</fullName>
    </submittedName>
</protein>
<dbReference type="SUPFAM" id="SSF53098">
    <property type="entry name" value="Ribonuclease H-like"/>
    <property type="match status" value="1"/>
</dbReference>
<organism evidence="2 3">
    <name type="scientific">Sipha flava</name>
    <name type="common">yellow sugarcane aphid</name>
    <dbReference type="NCBI Taxonomy" id="143950"/>
    <lineage>
        <taxon>Eukaryota</taxon>
        <taxon>Metazoa</taxon>
        <taxon>Ecdysozoa</taxon>
        <taxon>Arthropoda</taxon>
        <taxon>Hexapoda</taxon>
        <taxon>Insecta</taxon>
        <taxon>Pterygota</taxon>
        <taxon>Neoptera</taxon>
        <taxon>Paraneoptera</taxon>
        <taxon>Hemiptera</taxon>
        <taxon>Sternorrhyncha</taxon>
        <taxon>Aphidomorpha</taxon>
        <taxon>Aphidoidea</taxon>
        <taxon>Aphididae</taxon>
        <taxon>Sipha</taxon>
    </lineage>
</organism>
<reference evidence="3" key="1">
    <citation type="submission" date="2025-08" db="UniProtKB">
        <authorList>
            <consortium name="RefSeq"/>
        </authorList>
    </citation>
    <scope>IDENTIFICATION</scope>
    <source>
        <tissue evidence="3">Whole body</tissue>
    </source>
</reference>
<dbReference type="OrthoDB" id="6625885at2759"/>
<dbReference type="Gene3D" id="3.30.420.10">
    <property type="entry name" value="Ribonuclease H-like superfamily/Ribonuclease H"/>
    <property type="match status" value="1"/>
</dbReference>
<dbReference type="AlphaFoldDB" id="A0A8B8GNS7"/>
<name>A0A8B8GNS7_9HEMI</name>
<feature type="domain" description="RNase H type-1" evidence="1">
    <location>
        <begin position="18"/>
        <end position="150"/>
    </location>
</feature>
<dbReference type="PROSITE" id="PS50879">
    <property type="entry name" value="RNASE_H_1"/>
    <property type="match status" value="1"/>
</dbReference>
<evidence type="ECO:0000259" key="1">
    <source>
        <dbReference type="PROSITE" id="PS50879"/>
    </source>
</evidence>